<evidence type="ECO:0000256" key="1">
    <source>
        <dbReference type="SAM" id="MobiDB-lite"/>
    </source>
</evidence>
<proteinExistence type="predicted"/>
<dbReference type="EMBL" id="JAFJMO010000009">
    <property type="protein sequence ID" value="KAJ8268613.1"/>
    <property type="molecule type" value="Genomic_DNA"/>
</dbReference>
<dbReference type="Proteomes" id="UP001152803">
    <property type="component" value="Unassembled WGS sequence"/>
</dbReference>
<reference evidence="2" key="1">
    <citation type="journal article" date="2023" name="Science">
        <title>Genome structures resolve the early diversification of teleost fishes.</title>
        <authorList>
            <person name="Parey E."/>
            <person name="Louis A."/>
            <person name="Montfort J."/>
            <person name="Bouchez O."/>
            <person name="Roques C."/>
            <person name="Iampietro C."/>
            <person name="Lluch J."/>
            <person name="Castinel A."/>
            <person name="Donnadieu C."/>
            <person name="Desvignes T."/>
            <person name="Floi Bucao C."/>
            <person name="Jouanno E."/>
            <person name="Wen M."/>
            <person name="Mejri S."/>
            <person name="Dirks R."/>
            <person name="Jansen H."/>
            <person name="Henkel C."/>
            <person name="Chen W.J."/>
            <person name="Zahm M."/>
            <person name="Cabau C."/>
            <person name="Klopp C."/>
            <person name="Thompson A.W."/>
            <person name="Robinson-Rechavi M."/>
            <person name="Braasch I."/>
            <person name="Lecointre G."/>
            <person name="Bobe J."/>
            <person name="Postlethwait J.H."/>
            <person name="Berthelot C."/>
            <person name="Roest Crollius H."/>
            <person name="Guiguen Y."/>
        </authorList>
    </citation>
    <scope>NUCLEOTIDE SEQUENCE</scope>
    <source>
        <strain evidence="2">Concon-B</strain>
    </source>
</reference>
<keyword evidence="3" id="KW-1185">Reference proteome</keyword>
<name>A0A9Q1HW44_CONCO</name>
<evidence type="ECO:0000313" key="2">
    <source>
        <dbReference type="EMBL" id="KAJ8268613.1"/>
    </source>
</evidence>
<feature type="compositionally biased region" description="Low complexity" evidence="1">
    <location>
        <begin position="73"/>
        <end position="88"/>
    </location>
</feature>
<gene>
    <name evidence="2" type="ORF">COCON_G00137850</name>
</gene>
<organism evidence="2 3">
    <name type="scientific">Conger conger</name>
    <name type="common">Conger eel</name>
    <name type="synonym">Muraena conger</name>
    <dbReference type="NCBI Taxonomy" id="82655"/>
    <lineage>
        <taxon>Eukaryota</taxon>
        <taxon>Metazoa</taxon>
        <taxon>Chordata</taxon>
        <taxon>Craniata</taxon>
        <taxon>Vertebrata</taxon>
        <taxon>Euteleostomi</taxon>
        <taxon>Actinopterygii</taxon>
        <taxon>Neopterygii</taxon>
        <taxon>Teleostei</taxon>
        <taxon>Anguilliformes</taxon>
        <taxon>Congridae</taxon>
        <taxon>Conger</taxon>
    </lineage>
</organism>
<feature type="compositionally biased region" description="Basic residues" evidence="1">
    <location>
        <begin position="98"/>
        <end position="107"/>
    </location>
</feature>
<dbReference type="AlphaFoldDB" id="A0A9Q1HW44"/>
<accession>A0A9Q1HW44</accession>
<protein>
    <submittedName>
        <fullName evidence="2">Uncharacterized protein</fullName>
    </submittedName>
</protein>
<feature type="region of interest" description="Disordered" evidence="1">
    <location>
        <begin position="46"/>
        <end position="107"/>
    </location>
</feature>
<comment type="caution">
    <text evidence="2">The sequence shown here is derived from an EMBL/GenBank/DDBJ whole genome shotgun (WGS) entry which is preliminary data.</text>
</comment>
<sequence>MDCHPERFIQNVVSQLGRHDVSVDSLSGGELDQLADVIADALQVVDQDGGRRAGEGPGKAGPLSSGPPGHQGALQDLAAPPDTAAAAQGPGKSYDHGTRRRRDGSGF</sequence>
<evidence type="ECO:0000313" key="3">
    <source>
        <dbReference type="Proteomes" id="UP001152803"/>
    </source>
</evidence>
<dbReference type="OrthoDB" id="9880441at2759"/>